<evidence type="ECO:0000256" key="7">
    <source>
        <dbReference type="ARBA" id="ARBA00022741"/>
    </source>
</evidence>
<evidence type="ECO:0000256" key="15">
    <source>
        <dbReference type="ARBA" id="ARBA00048694"/>
    </source>
</evidence>
<dbReference type="NCBIfam" id="TIGR01494">
    <property type="entry name" value="ATPase_P-type"/>
    <property type="match status" value="2"/>
</dbReference>
<dbReference type="InterPro" id="IPR008250">
    <property type="entry name" value="ATPase_P-typ_transduc_dom_A_sf"/>
</dbReference>
<keyword evidence="8 16" id="KW-0106">Calcium</keyword>
<dbReference type="Gene3D" id="1.20.1110.10">
    <property type="entry name" value="Calcium-transporting ATPase, transmembrane domain"/>
    <property type="match status" value="2"/>
</dbReference>
<dbReference type="PRINTS" id="PR00120">
    <property type="entry name" value="HATPASE"/>
</dbReference>
<dbReference type="PANTHER" id="PTHR24093">
    <property type="entry name" value="CATION TRANSPORTING ATPASE"/>
    <property type="match status" value="1"/>
</dbReference>
<dbReference type="GO" id="GO:0012505">
    <property type="term" value="C:endomembrane system"/>
    <property type="evidence" value="ECO:0007669"/>
    <property type="project" value="UniProtKB-SubCell"/>
</dbReference>
<evidence type="ECO:0000256" key="5">
    <source>
        <dbReference type="ARBA" id="ARBA00022692"/>
    </source>
</evidence>
<dbReference type="OrthoDB" id="3352408at2759"/>
<feature type="transmembrane region" description="Helical" evidence="16">
    <location>
        <begin position="635"/>
        <end position="656"/>
    </location>
</feature>
<evidence type="ECO:0000256" key="16">
    <source>
        <dbReference type="RuleBase" id="RU361146"/>
    </source>
</evidence>
<dbReference type="InterPro" id="IPR006408">
    <property type="entry name" value="P-type_ATPase_IIB"/>
</dbReference>
<feature type="transmembrane region" description="Helical" evidence="16">
    <location>
        <begin position="27"/>
        <end position="45"/>
    </location>
</feature>
<dbReference type="FunFam" id="2.70.150.10:FF:000029">
    <property type="entry name" value="Calcium-transporting ATPase"/>
    <property type="match status" value="1"/>
</dbReference>
<dbReference type="GO" id="GO:0016887">
    <property type="term" value="F:ATP hydrolysis activity"/>
    <property type="evidence" value="ECO:0007669"/>
    <property type="project" value="InterPro"/>
</dbReference>
<dbReference type="CDD" id="cd02081">
    <property type="entry name" value="P-type_ATPase_Ca_PMCA-like"/>
    <property type="match status" value="1"/>
</dbReference>
<dbReference type="Gene3D" id="3.40.50.1000">
    <property type="entry name" value="HAD superfamily/HAD-like"/>
    <property type="match status" value="1"/>
</dbReference>
<dbReference type="SUPFAM" id="SSF81665">
    <property type="entry name" value="Calcium ATPase, transmembrane domain M"/>
    <property type="match status" value="1"/>
</dbReference>
<dbReference type="NCBIfam" id="TIGR01517">
    <property type="entry name" value="ATPase-IIB_Ca"/>
    <property type="match status" value="1"/>
</dbReference>
<dbReference type="GO" id="GO:0005524">
    <property type="term" value="F:ATP binding"/>
    <property type="evidence" value="ECO:0007669"/>
    <property type="project" value="UniProtKB-KW"/>
</dbReference>
<keyword evidence="14 16" id="KW-0472">Membrane</keyword>
<dbReference type="SUPFAM" id="SSF56784">
    <property type="entry name" value="HAD-like"/>
    <property type="match status" value="1"/>
</dbReference>
<evidence type="ECO:0000256" key="3">
    <source>
        <dbReference type="ARBA" id="ARBA00022448"/>
    </source>
</evidence>
<dbReference type="Pfam" id="PF00689">
    <property type="entry name" value="Cation_ATPase_C"/>
    <property type="match status" value="1"/>
</dbReference>
<keyword evidence="21" id="KW-1185">Reference proteome</keyword>
<name>A0A150H159_GONPE</name>
<dbReference type="AlphaFoldDB" id="A0A150H159"/>
<keyword evidence="4 16" id="KW-0109">Calcium transport</keyword>
<protein>
    <recommendedName>
        <fullName evidence="16">Calcium-transporting ATPase</fullName>
        <ecNumber evidence="16">7.2.2.10</ecNumber>
    </recommendedName>
</protein>
<keyword evidence="13 16" id="KW-0406">Ion transport</keyword>
<dbReference type="InterPro" id="IPR001757">
    <property type="entry name" value="P_typ_ATPase"/>
</dbReference>
<dbReference type="InterPro" id="IPR018303">
    <property type="entry name" value="ATPase_P-typ_P_site"/>
</dbReference>
<evidence type="ECO:0000256" key="14">
    <source>
        <dbReference type="ARBA" id="ARBA00023136"/>
    </source>
</evidence>
<comment type="caution">
    <text evidence="20">The sequence shown here is derived from an EMBL/GenBank/DDBJ whole genome shotgun (WGS) entry which is preliminary data.</text>
</comment>
<dbReference type="InterPro" id="IPR006068">
    <property type="entry name" value="ATPase_P-typ_cation-transptr_C"/>
</dbReference>
<evidence type="ECO:0000259" key="18">
    <source>
        <dbReference type="Pfam" id="PF00122"/>
    </source>
</evidence>
<keyword evidence="9 16" id="KW-0067">ATP-binding</keyword>
<evidence type="ECO:0000256" key="13">
    <source>
        <dbReference type="ARBA" id="ARBA00023065"/>
    </source>
</evidence>
<dbReference type="FunFam" id="3.40.1110.10:FF:000045">
    <property type="entry name" value="Calcium-transporting ATPase"/>
    <property type="match status" value="1"/>
</dbReference>
<keyword evidence="5 16" id="KW-0812">Transmembrane</keyword>
<dbReference type="PRINTS" id="PR00119">
    <property type="entry name" value="CATATPASE"/>
</dbReference>
<reference evidence="21" key="1">
    <citation type="journal article" date="2016" name="Nat. Commun.">
        <title>The Gonium pectorale genome demonstrates co-option of cell cycle regulation during the evolution of multicellularity.</title>
        <authorList>
            <person name="Hanschen E.R."/>
            <person name="Marriage T.N."/>
            <person name="Ferris P.J."/>
            <person name="Hamaji T."/>
            <person name="Toyoda A."/>
            <person name="Fujiyama A."/>
            <person name="Neme R."/>
            <person name="Noguchi H."/>
            <person name="Minakuchi Y."/>
            <person name="Suzuki M."/>
            <person name="Kawai-Toyooka H."/>
            <person name="Smith D.R."/>
            <person name="Sparks H."/>
            <person name="Anderson J."/>
            <person name="Bakaric R."/>
            <person name="Luria V."/>
            <person name="Karger A."/>
            <person name="Kirschner M.W."/>
            <person name="Durand P.M."/>
            <person name="Michod R.E."/>
            <person name="Nozaki H."/>
            <person name="Olson B.J."/>
        </authorList>
    </citation>
    <scope>NUCLEOTIDE SEQUENCE [LARGE SCALE GENOMIC DNA]</scope>
    <source>
        <strain evidence="21">NIES-2863</strain>
    </source>
</reference>
<evidence type="ECO:0000256" key="17">
    <source>
        <dbReference type="SAM" id="MobiDB-lite"/>
    </source>
</evidence>
<feature type="region of interest" description="Disordered" evidence="17">
    <location>
        <begin position="966"/>
        <end position="1012"/>
    </location>
</feature>
<comment type="caution">
    <text evidence="16">Lacks conserved residue(s) required for the propagation of feature annotation.</text>
</comment>
<keyword evidence="7 16" id="KW-0547">Nucleotide-binding</keyword>
<dbReference type="Pfam" id="PF13246">
    <property type="entry name" value="Cation_ATPase"/>
    <property type="match status" value="1"/>
</dbReference>
<comment type="subcellular location">
    <subcellularLocation>
        <location evidence="1">Endomembrane system</location>
        <topology evidence="1">Multi-pass membrane protein</topology>
    </subcellularLocation>
    <subcellularLocation>
        <location evidence="16">Membrane</location>
        <topology evidence="16">Multi-pass membrane protein</topology>
    </subcellularLocation>
</comment>
<keyword evidence="11" id="KW-1278">Translocase</keyword>
<dbReference type="SUPFAM" id="SSF81660">
    <property type="entry name" value="Metal cation-transporting ATPase, ATP-binding domain N"/>
    <property type="match status" value="1"/>
</dbReference>
<evidence type="ECO:0000256" key="1">
    <source>
        <dbReference type="ARBA" id="ARBA00004127"/>
    </source>
</evidence>
<evidence type="ECO:0000256" key="11">
    <source>
        <dbReference type="ARBA" id="ARBA00022967"/>
    </source>
</evidence>
<dbReference type="Pfam" id="PF08282">
    <property type="entry name" value="Hydrolase_3"/>
    <property type="match status" value="1"/>
</dbReference>
<organism evidence="20 21">
    <name type="scientific">Gonium pectorale</name>
    <name type="common">Green alga</name>
    <dbReference type="NCBI Taxonomy" id="33097"/>
    <lineage>
        <taxon>Eukaryota</taxon>
        <taxon>Viridiplantae</taxon>
        <taxon>Chlorophyta</taxon>
        <taxon>core chlorophytes</taxon>
        <taxon>Chlorophyceae</taxon>
        <taxon>CS clade</taxon>
        <taxon>Chlamydomonadales</taxon>
        <taxon>Volvocaceae</taxon>
        <taxon>Gonium</taxon>
    </lineage>
</organism>
<evidence type="ECO:0000256" key="2">
    <source>
        <dbReference type="ARBA" id="ARBA00006124"/>
    </source>
</evidence>
<comment type="catalytic activity">
    <reaction evidence="15 16">
        <text>Ca(2+)(in) + ATP + H2O = Ca(2+)(out) + ADP + phosphate + H(+)</text>
        <dbReference type="Rhea" id="RHEA:18105"/>
        <dbReference type="ChEBI" id="CHEBI:15377"/>
        <dbReference type="ChEBI" id="CHEBI:15378"/>
        <dbReference type="ChEBI" id="CHEBI:29108"/>
        <dbReference type="ChEBI" id="CHEBI:30616"/>
        <dbReference type="ChEBI" id="CHEBI:43474"/>
        <dbReference type="ChEBI" id="CHEBI:456216"/>
        <dbReference type="EC" id="7.2.2.10"/>
    </reaction>
</comment>
<dbReference type="SUPFAM" id="SSF81653">
    <property type="entry name" value="Calcium ATPase, transduction domain A"/>
    <property type="match status" value="1"/>
</dbReference>
<keyword evidence="12 16" id="KW-1133">Transmembrane helix</keyword>
<dbReference type="InterPro" id="IPR059000">
    <property type="entry name" value="ATPase_P-type_domA"/>
</dbReference>
<dbReference type="Proteomes" id="UP000075714">
    <property type="component" value="Unassembled WGS sequence"/>
</dbReference>
<dbReference type="GO" id="GO:0005388">
    <property type="term" value="F:P-type calcium transporter activity"/>
    <property type="evidence" value="ECO:0007669"/>
    <property type="project" value="UniProtKB-EC"/>
</dbReference>
<feature type="transmembrane region" description="Helical" evidence="16">
    <location>
        <begin position="707"/>
        <end position="730"/>
    </location>
</feature>
<dbReference type="InterPro" id="IPR036412">
    <property type="entry name" value="HAD-like_sf"/>
</dbReference>
<dbReference type="PANTHER" id="PTHR24093:SF369">
    <property type="entry name" value="CALCIUM-TRANSPORTING ATPASE"/>
    <property type="match status" value="1"/>
</dbReference>
<dbReference type="InterPro" id="IPR023299">
    <property type="entry name" value="ATPase_P-typ_cyto_dom_N"/>
</dbReference>
<proteinExistence type="inferred from homology"/>
<dbReference type="SFLD" id="SFLDF00027">
    <property type="entry name" value="p-type_atpase"/>
    <property type="match status" value="1"/>
</dbReference>
<feature type="transmembrane region" description="Helical" evidence="16">
    <location>
        <begin position="884"/>
        <end position="911"/>
    </location>
</feature>
<evidence type="ECO:0000256" key="4">
    <source>
        <dbReference type="ARBA" id="ARBA00022568"/>
    </source>
</evidence>
<feature type="domain" description="P-type ATPase A" evidence="18">
    <location>
        <begin position="61"/>
        <end position="160"/>
    </location>
</feature>
<evidence type="ECO:0000259" key="19">
    <source>
        <dbReference type="Pfam" id="PF00689"/>
    </source>
</evidence>
<dbReference type="SFLD" id="SFLDG00002">
    <property type="entry name" value="C1.7:_P-type_atpase_like"/>
    <property type="match status" value="1"/>
</dbReference>
<dbReference type="SFLD" id="SFLDS00003">
    <property type="entry name" value="Haloacid_Dehalogenase"/>
    <property type="match status" value="1"/>
</dbReference>
<feature type="transmembrane region" description="Helical" evidence="16">
    <location>
        <begin position="220"/>
        <end position="246"/>
    </location>
</feature>
<sequence length="1012" mass="111407">MFSMEVSTILGAAIKEQRSHGEWIEGVAIWVAIIIVVSVSAGNDYQKDIQFRKLNAQKDKIMVKVVRGGHTTLVENTELVVGDVYILDTGDKVVADGICFDSQGLVVDEASLTGESDPIKKNPDEDCWVRSGTQVVEGSGKLLVVAVGDNSEWGKTMALVGEAGDDETPLQVKLTWVASTVGKVGFGVAICCFSALLIKWCVVNNGFPIKKINQNGPIQFFLYSVTIIVVAVPEGLPLAVTISLAYSMKKMMKDNNFVRVLAACETMGGATAICSDKTGTLTENRMTVVEGWFSGKQFEHCPTPEELPQEVCDELKLNCALNSKAHVLENGNKIDFVGNRTECALLMLIKNWGCDYASVRDEYDASTYKVFGFSSAKKMASTTIKFADKFRHYNKGAAEWVLKRCTSMYDGGRVVEMTDADRSKLAEVVTGMAKRGLRCICLTYTDYPLVDDSRPADFFEDSDNLDRNLVCLAIVGIKDPVRKEVPEAVRVCQRAGITVRMVTGDNIHTAQHIARECGILTDDGIALEGPDFRKMAAQELLPLLPKLRVLARSSPEDKLTLVSMLKQQGDVVAVTGDGTNDAPALKESDVGLAMGIAGTEVAKEAADIVIMDDNFSSIVKSVLWGRSVFTNIRKFLMFQLTVNFVALVIAFFGAVIDGHEPLNVLQLLWVNLIMDTMGALALATEDPNPELLLMKPYGREENLITRIMWKHILVQGCYQIFWMFFILYGVPSFFKADKFNGRYEIEPKWTWWGRECVNQLTGTYARELCNWMNYCGFPYYTPDYTSRNSAACGLYAQWANGTNTIKQVPADARSAMCDANVATIGSGGECDVYKAWKSAEVTLKDNYISHEDIEYRPALSVLFNAFIFCQIFNEINARRINDEYSIFAGLFTNPIFVGVIIITVCFQVIIINVPFVNSRFFKVQPLTWQEWLITVAIGAGAIPLSLLTRFVTKNLPETCLRGTRVHASTGRALSGKPGHRSAGNGRSISGRSVSGGGPHGARSISGSNAYGR</sequence>
<dbReference type="EMBL" id="LSYV01000003">
    <property type="protein sequence ID" value="KXZ55906.1"/>
    <property type="molecule type" value="Genomic_DNA"/>
</dbReference>
<comment type="similarity">
    <text evidence="2 16">Belongs to the cation transport ATPase (P-type) (TC 3.A.3) family. Type IIB subfamily.</text>
</comment>
<dbReference type="EC" id="7.2.2.10" evidence="16"/>
<dbReference type="InterPro" id="IPR023298">
    <property type="entry name" value="ATPase_P-typ_TM_dom_sf"/>
</dbReference>
<feature type="transmembrane region" description="Helical" evidence="16">
    <location>
        <begin position="931"/>
        <end position="951"/>
    </location>
</feature>
<dbReference type="InterPro" id="IPR023214">
    <property type="entry name" value="HAD_sf"/>
</dbReference>
<feature type="compositionally biased region" description="Low complexity" evidence="17">
    <location>
        <begin position="983"/>
        <end position="992"/>
    </location>
</feature>
<keyword evidence="3 16" id="KW-0813">Transport</keyword>
<dbReference type="Gene3D" id="3.40.1110.10">
    <property type="entry name" value="Calcium-transporting ATPase, cytoplasmic domain N"/>
    <property type="match status" value="1"/>
</dbReference>
<dbReference type="STRING" id="33097.A0A150H159"/>
<dbReference type="GO" id="GO:0046872">
    <property type="term" value="F:metal ion binding"/>
    <property type="evidence" value="ECO:0007669"/>
    <property type="project" value="UniProtKB-KW"/>
</dbReference>
<feature type="domain" description="Cation-transporting P-type ATPase C-terminal" evidence="19">
    <location>
        <begin position="660"/>
        <end position="949"/>
    </location>
</feature>
<evidence type="ECO:0000313" key="20">
    <source>
        <dbReference type="EMBL" id="KXZ55906.1"/>
    </source>
</evidence>
<evidence type="ECO:0000256" key="9">
    <source>
        <dbReference type="ARBA" id="ARBA00022840"/>
    </source>
</evidence>
<dbReference type="InterPro" id="IPR044492">
    <property type="entry name" value="P_typ_ATPase_HD_dom"/>
</dbReference>
<feature type="transmembrane region" description="Helical" evidence="16">
    <location>
        <begin position="668"/>
        <end position="686"/>
    </location>
</feature>
<gene>
    <name evidence="20" type="ORF">GPECTOR_2g1457</name>
</gene>
<dbReference type="PROSITE" id="PS00154">
    <property type="entry name" value="ATPASE_E1_E2"/>
    <property type="match status" value="1"/>
</dbReference>
<evidence type="ECO:0000256" key="10">
    <source>
        <dbReference type="ARBA" id="ARBA00022842"/>
    </source>
</evidence>
<evidence type="ECO:0000256" key="12">
    <source>
        <dbReference type="ARBA" id="ARBA00022989"/>
    </source>
</evidence>
<dbReference type="Gene3D" id="2.70.150.10">
    <property type="entry name" value="Calcium-transporting ATPase, cytoplasmic transduction domain A"/>
    <property type="match status" value="1"/>
</dbReference>
<evidence type="ECO:0000256" key="8">
    <source>
        <dbReference type="ARBA" id="ARBA00022837"/>
    </source>
</evidence>
<keyword evidence="10" id="KW-0460">Magnesium</keyword>
<dbReference type="FunFam" id="3.40.50.1000:FF:000001">
    <property type="entry name" value="Phospholipid-transporting ATPase IC"/>
    <property type="match status" value="1"/>
</dbReference>
<dbReference type="FunFam" id="3.40.50.1000:FF:000018">
    <property type="entry name" value="Calcium-transporting ATPase"/>
    <property type="match status" value="1"/>
</dbReference>
<dbReference type="Pfam" id="PF00122">
    <property type="entry name" value="E1-E2_ATPase"/>
    <property type="match status" value="1"/>
</dbReference>
<comment type="function">
    <text evidence="16">Catalyzes the hydrolysis of ATP coupled with the transport of calcium.</text>
</comment>
<evidence type="ECO:0000256" key="6">
    <source>
        <dbReference type="ARBA" id="ARBA00022723"/>
    </source>
</evidence>
<feature type="transmembrane region" description="Helical" evidence="16">
    <location>
        <begin position="181"/>
        <end position="200"/>
    </location>
</feature>
<dbReference type="GO" id="GO:0005886">
    <property type="term" value="C:plasma membrane"/>
    <property type="evidence" value="ECO:0007669"/>
    <property type="project" value="TreeGrafter"/>
</dbReference>
<keyword evidence="6" id="KW-0479">Metal-binding</keyword>
<evidence type="ECO:0000313" key="21">
    <source>
        <dbReference type="Proteomes" id="UP000075714"/>
    </source>
</evidence>
<accession>A0A150H159</accession>